<dbReference type="AlphaFoldDB" id="A0A166W0G2"/>
<reference evidence="1 2" key="1">
    <citation type="journal article" date="2016" name="Mol. Biol. Evol.">
        <title>Comparative Genomics of Early-Diverging Mushroom-Forming Fungi Provides Insights into the Origins of Lignocellulose Decay Capabilities.</title>
        <authorList>
            <person name="Nagy L.G."/>
            <person name="Riley R."/>
            <person name="Tritt A."/>
            <person name="Adam C."/>
            <person name="Daum C."/>
            <person name="Floudas D."/>
            <person name="Sun H."/>
            <person name="Yadav J.S."/>
            <person name="Pangilinan J."/>
            <person name="Larsson K.H."/>
            <person name="Matsuura K."/>
            <person name="Barry K."/>
            <person name="Labutti K."/>
            <person name="Kuo R."/>
            <person name="Ohm R.A."/>
            <person name="Bhattacharya S.S."/>
            <person name="Shirouzu T."/>
            <person name="Yoshinaga Y."/>
            <person name="Martin F.M."/>
            <person name="Grigoriev I.V."/>
            <person name="Hibbett D.S."/>
        </authorList>
    </citation>
    <scope>NUCLEOTIDE SEQUENCE [LARGE SCALE GENOMIC DNA]</scope>
    <source>
        <strain evidence="1 2">CBS 109695</strain>
    </source>
</reference>
<evidence type="ECO:0000313" key="2">
    <source>
        <dbReference type="Proteomes" id="UP000076532"/>
    </source>
</evidence>
<protein>
    <submittedName>
        <fullName evidence="1">Uncharacterized protein</fullName>
    </submittedName>
</protein>
<dbReference type="Proteomes" id="UP000076532">
    <property type="component" value="Unassembled WGS sequence"/>
</dbReference>
<evidence type="ECO:0000313" key="1">
    <source>
        <dbReference type="EMBL" id="KZP33251.1"/>
    </source>
</evidence>
<organism evidence="1 2">
    <name type="scientific">Athelia psychrophila</name>
    <dbReference type="NCBI Taxonomy" id="1759441"/>
    <lineage>
        <taxon>Eukaryota</taxon>
        <taxon>Fungi</taxon>
        <taxon>Dikarya</taxon>
        <taxon>Basidiomycota</taxon>
        <taxon>Agaricomycotina</taxon>
        <taxon>Agaricomycetes</taxon>
        <taxon>Agaricomycetidae</taxon>
        <taxon>Atheliales</taxon>
        <taxon>Atheliaceae</taxon>
        <taxon>Athelia</taxon>
    </lineage>
</organism>
<proteinExistence type="predicted"/>
<gene>
    <name evidence="1" type="ORF">FIBSPDRAFT_847870</name>
</gene>
<accession>A0A166W0G2</accession>
<name>A0A166W0G2_9AGAM</name>
<sequence length="129" mass="14228">MSLSFPTQCIAWCHSISLACRARLCLVVHWQVPEHLFSFCLSHAPSIPLVTVVLTHPSRPYLYTNTSGFPASALICSEFLLYTPFVTHPVQCIASIASVRIPMAICQLISLDLCVPAHHNCVHHDSCVS</sequence>
<dbReference type="EMBL" id="KV417483">
    <property type="protein sequence ID" value="KZP33251.1"/>
    <property type="molecule type" value="Genomic_DNA"/>
</dbReference>
<keyword evidence="2" id="KW-1185">Reference proteome</keyword>